<feature type="compositionally biased region" description="Polar residues" evidence="1">
    <location>
        <begin position="656"/>
        <end position="671"/>
    </location>
</feature>
<dbReference type="Pfam" id="PF25289">
    <property type="entry name" value="DUF7877"/>
    <property type="match status" value="1"/>
</dbReference>
<dbReference type="InterPro" id="IPR056687">
    <property type="entry name" value="DUF7785"/>
</dbReference>
<evidence type="ECO:0000259" key="2">
    <source>
        <dbReference type="Pfam" id="PF25009"/>
    </source>
</evidence>
<dbReference type="Pfam" id="PF25009">
    <property type="entry name" value="DUF7785"/>
    <property type="match status" value="1"/>
</dbReference>
<keyword evidence="5" id="KW-1185">Reference proteome</keyword>
<feature type="compositionally biased region" description="Basic and acidic residues" evidence="1">
    <location>
        <begin position="1365"/>
        <end position="1382"/>
    </location>
</feature>
<feature type="region of interest" description="Disordered" evidence="1">
    <location>
        <begin position="347"/>
        <end position="373"/>
    </location>
</feature>
<feature type="region of interest" description="Disordered" evidence="1">
    <location>
        <begin position="1"/>
        <end position="88"/>
    </location>
</feature>
<evidence type="ECO:0000313" key="4">
    <source>
        <dbReference type="EMBL" id="KEZ44103.1"/>
    </source>
</evidence>
<dbReference type="VEuPathDB" id="FungiDB:SAPIO_CDS3866"/>
<feature type="compositionally biased region" description="Low complexity" evidence="1">
    <location>
        <begin position="830"/>
        <end position="839"/>
    </location>
</feature>
<dbReference type="InterPro" id="IPR057199">
    <property type="entry name" value="DUF7877"/>
</dbReference>
<feature type="region of interest" description="Disordered" evidence="1">
    <location>
        <begin position="1203"/>
        <end position="1226"/>
    </location>
</feature>
<dbReference type="GeneID" id="27722938"/>
<feature type="domain" description="DUF7785" evidence="2">
    <location>
        <begin position="485"/>
        <end position="583"/>
    </location>
</feature>
<evidence type="ECO:0000313" key="5">
    <source>
        <dbReference type="Proteomes" id="UP000028545"/>
    </source>
</evidence>
<feature type="compositionally biased region" description="Low complexity" evidence="1">
    <location>
        <begin position="23"/>
        <end position="46"/>
    </location>
</feature>
<dbReference type="RefSeq" id="XP_016643902.1">
    <property type="nucleotide sequence ID" value="XM_016786559.1"/>
</dbReference>
<protein>
    <submittedName>
        <fullName evidence="4">Uncharacterized protein</fullName>
    </submittedName>
</protein>
<dbReference type="KEGG" id="sapo:SAPIO_CDS3866"/>
<reference evidence="4 5" key="1">
    <citation type="journal article" date="2014" name="Genome Announc.">
        <title>Draft genome sequence of the pathogenic fungus Scedosporium apiospermum.</title>
        <authorList>
            <person name="Vandeputte P."/>
            <person name="Ghamrawi S."/>
            <person name="Rechenmann M."/>
            <person name="Iltis A."/>
            <person name="Giraud S."/>
            <person name="Fleury M."/>
            <person name="Thornton C."/>
            <person name="Delhaes L."/>
            <person name="Meyer W."/>
            <person name="Papon N."/>
            <person name="Bouchara J.P."/>
        </authorList>
    </citation>
    <scope>NUCLEOTIDE SEQUENCE [LARGE SCALE GENOMIC DNA]</scope>
    <source>
        <strain evidence="4 5">IHEM 14462</strain>
    </source>
</reference>
<dbReference type="EMBL" id="JOWA01000089">
    <property type="protein sequence ID" value="KEZ44103.1"/>
    <property type="molecule type" value="Genomic_DNA"/>
</dbReference>
<feature type="region of interest" description="Disordered" evidence="1">
    <location>
        <begin position="804"/>
        <end position="884"/>
    </location>
</feature>
<feature type="region of interest" description="Disordered" evidence="1">
    <location>
        <begin position="1263"/>
        <end position="1391"/>
    </location>
</feature>
<feature type="region of interest" description="Disordered" evidence="1">
    <location>
        <begin position="601"/>
        <end position="775"/>
    </location>
</feature>
<proteinExistence type="predicted"/>
<feature type="compositionally biased region" description="Low complexity" evidence="1">
    <location>
        <begin position="1137"/>
        <end position="1151"/>
    </location>
</feature>
<accession>A0A084G9U1</accession>
<dbReference type="OMA" id="NITAGQW"/>
<feature type="region of interest" description="Disordered" evidence="1">
    <location>
        <begin position="1135"/>
        <end position="1159"/>
    </location>
</feature>
<feature type="region of interest" description="Disordered" evidence="1">
    <location>
        <begin position="934"/>
        <end position="1032"/>
    </location>
</feature>
<name>A0A084G9U1_PSEDA</name>
<feature type="domain" description="DUF7877" evidence="3">
    <location>
        <begin position="93"/>
        <end position="173"/>
    </location>
</feature>
<evidence type="ECO:0000256" key="1">
    <source>
        <dbReference type="SAM" id="MobiDB-lite"/>
    </source>
</evidence>
<evidence type="ECO:0000259" key="3">
    <source>
        <dbReference type="Pfam" id="PF25289"/>
    </source>
</evidence>
<feature type="compositionally biased region" description="Low complexity" evidence="1">
    <location>
        <begin position="610"/>
        <end position="639"/>
    </location>
</feature>
<dbReference type="OrthoDB" id="5354458at2759"/>
<dbReference type="Proteomes" id="UP000028545">
    <property type="component" value="Unassembled WGS sequence"/>
</dbReference>
<sequence length="1391" mass="149616">MAQPGVAEVAGPTTHDSVKVEHQPSPAMQPLQAPPQHQAQPQPADQSIAVAVANKRKRDEDAEGGPVTEGDKAPNGTPAPVVNGGVQQLKNTKEEIETFVKFLQKYDLDPSIFTTTIPAPKPDDVHLAKRARSEDSAPASETISEKVSRGEYASIVELSKDVALVARSRVTGSPSPNQVQAIVLLHDQCQKYCKREIAYPQARPIAVSHPAKQTVLTVPYPGRNEKQVILFSSPIPTASSSDRTDAFVSRLPPGVKSTVMVGGLSEAELNAADSTTKSLGDTLPAPKNRVPLLPSATKQAQAKLNIKENVLGFQQPKFENSWTKWPNAYPNQPLSVGHYLDYTKATAESPVKTKQRERAQSLAGHKPSTSELEMSEMESLFRTAFSSFSPSRDDSGAVIPSSLAGRIWWQQKGQFDFYDLIPARYWPKQDEGDEAVEEGGKVVDKAAEIEIDPALIESIIDEMKDGDVAPGVVGPPPSTTKTAEEQDVEDLLREVDDLILTLASFQHIRNISKSVTSTNRLAVGEPDMLTNSQLPPPSDEELAIYETLKSLLASIVRSLPPYAVAKLDGDQLNDLLISHRVPVELEEYHGIMAEDEAAAQERLRQEVQHKMQQQQQQQQQQLQQQQQKMQQQAASASRAPAHRAAHTPAPYGTPYHPNNPQFSPHPQSRTPVQPPQYYRSASGHPVPTPQAQAAARPAPPPHPSPSQHHLQPQRAMSQQYRPNGYTAPFAPQLAKTQTPYGHQGMQQYAPNQQRPPQPNPAAYAGAPQHRSPNATFATPYQQAQPYAAQQQVARGAVPAYANYPNGAVPQRTASPHVPHQPQGYVPNAYPQHQAQPQPQRYGTPVQHAMPPNAHRSPMPRAASLSGTPHMPSAVGTAPGLTGYHTVMPESQQQRMMEQARVRAAARDGTSGAYASPIAGLAGIGLGVAQGVNRSPAPAPVRPNMPGAPLQPVPGAAMQRGMLNGGAQGSPSLQPQIPAKVSPVPVPVIPSAQRPPSTQPGQQVDRRQSQTPQPALPPSLPQTDGPGDASDRVQTPQAKFELTAAEMEGLYAKPTGLSPLVYYTVHNSDRTGRVWVLDAFPRPKAESLLGELWEPSAPEQRAFCRADTLPPIPAISGSHTSLAGRRALLASKTSKVLAGSTSAGTGEGSSTAPRASARNEATNLAHRDPATNPTPQAQAWLQAWAQAWTQAWTQTQGRAQAPARVTATHGANATTQPGFGKGKASIGSDERRADFEAFDAAIASVLPLCSRLPPAPQTAPLLTTKSAVQTAPLPTTQTEQPSGGDATGSSSQESPQTSLLTSPRRQPAAPVAKPDDQKKTRTPLPTSPRRKHPASSLATEAKPKARTPLPRGPRQKSSSGSKRKQNKNEEPEPQESRKDDGQGLRRSKRLRK</sequence>
<feature type="compositionally biased region" description="Polar residues" evidence="1">
    <location>
        <begin position="1264"/>
        <end position="1303"/>
    </location>
</feature>
<comment type="caution">
    <text evidence="4">The sequence shown here is derived from an EMBL/GenBank/DDBJ whole genome shotgun (WGS) entry which is preliminary data.</text>
</comment>
<dbReference type="HOGENOM" id="CLU_254925_0_0_1"/>
<gene>
    <name evidence="4" type="ORF">SAPIO_CDS3866</name>
</gene>
<organism evidence="4 5">
    <name type="scientific">Pseudallescheria apiosperma</name>
    <name type="common">Scedosporium apiospermum</name>
    <dbReference type="NCBI Taxonomy" id="563466"/>
    <lineage>
        <taxon>Eukaryota</taxon>
        <taxon>Fungi</taxon>
        <taxon>Dikarya</taxon>
        <taxon>Ascomycota</taxon>
        <taxon>Pezizomycotina</taxon>
        <taxon>Sordariomycetes</taxon>
        <taxon>Hypocreomycetidae</taxon>
        <taxon>Microascales</taxon>
        <taxon>Microascaceae</taxon>
        <taxon>Scedosporium</taxon>
    </lineage>
</organism>